<keyword evidence="1" id="KW-0328">Glycosyltransferase</keyword>
<evidence type="ECO:0000313" key="5">
    <source>
        <dbReference type="EMBL" id="SCL62368.1"/>
    </source>
</evidence>
<dbReference type="Pfam" id="PF00534">
    <property type="entry name" value="Glycos_transf_1"/>
    <property type="match status" value="1"/>
</dbReference>
<dbReference type="PANTHER" id="PTHR12526:SF595">
    <property type="entry name" value="BLL5217 PROTEIN"/>
    <property type="match status" value="1"/>
</dbReference>
<dbReference type="STRING" id="683228.GA0070617_4907"/>
<feature type="domain" description="Glycosyl transferase family 1" evidence="3">
    <location>
        <begin position="188"/>
        <end position="319"/>
    </location>
</feature>
<feature type="domain" description="Glycosyltransferase subfamily 4-like N-terminal" evidence="4">
    <location>
        <begin position="33"/>
        <end position="131"/>
    </location>
</feature>
<name>A0A1C6V7S4_9ACTN</name>
<evidence type="ECO:0000256" key="1">
    <source>
        <dbReference type="ARBA" id="ARBA00022676"/>
    </source>
</evidence>
<dbReference type="InterPro" id="IPR028098">
    <property type="entry name" value="Glyco_trans_4-like_N"/>
</dbReference>
<accession>A0A1C6V7S4</accession>
<reference evidence="5 6" key="1">
    <citation type="submission" date="2016-06" db="EMBL/GenBank/DDBJ databases">
        <authorList>
            <person name="Kjaerup R.B."/>
            <person name="Dalgaard T.S."/>
            <person name="Juul-Madsen H.R."/>
        </authorList>
    </citation>
    <scope>NUCLEOTIDE SEQUENCE [LARGE SCALE GENOMIC DNA]</scope>
    <source>
        <strain evidence="5 6">DSM 45577</strain>
    </source>
</reference>
<keyword evidence="2 5" id="KW-0808">Transferase</keyword>
<protein>
    <submittedName>
        <fullName evidence="5">Glycosyltransferase involved in cell wall bisynthesis</fullName>
    </submittedName>
</protein>
<proteinExistence type="predicted"/>
<dbReference type="PANTHER" id="PTHR12526">
    <property type="entry name" value="GLYCOSYLTRANSFERASE"/>
    <property type="match status" value="1"/>
</dbReference>
<dbReference type="Gene3D" id="3.40.50.2000">
    <property type="entry name" value="Glycogen Phosphorylase B"/>
    <property type="match status" value="2"/>
</dbReference>
<dbReference type="EMBL" id="FMIA01000002">
    <property type="protein sequence ID" value="SCL62368.1"/>
    <property type="molecule type" value="Genomic_DNA"/>
</dbReference>
<evidence type="ECO:0000256" key="2">
    <source>
        <dbReference type="ARBA" id="ARBA00022679"/>
    </source>
</evidence>
<dbReference type="InterPro" id="IPR001296">
    <property type="entry name" value="Glyco_trans_1"/>
</dbReference>
<evidence type="ECO:0000313" key="6">
    <source>
        <dbReference type="Proteomes" id="UP000198937"/>
    </source>
</evidence>
<sequence length="375" mass="39895">MAGNHRPTVGSTGRGLRIAMVVPPWLSVPPPGYGGLEQVVSSLVEALAEQGHAVTLFGAGEHHGTPAEFVSTAELQFDRLGESLPELAHLARVNQLVTAADFDVVHDHSTIGPLVAGRRAVPTIATVHGNPVGEYGQVLSDTDHGVGLVAISHAQRRSNPGLPWVGTVHNAVDVADIPRKRNPGRGPVLWLARFSPDKGPELAIQACRAVGLPLILAGKCNEPAEHRYYEEVVEPLLGPDVTVVFNADRAATLRLLVDSRCLIMPIRWAEPFGMVMVEAMATGTPVVALDRGAVPELVRSGLTGIVCASPAELPEALRAAERIDPAACRAHVEENFSAGRMALGYETVYRLMIDSAPVRSAARSVRADAMSWKPS</sequence>
<dbReference type="SUPFAM" id="SSF53756">
    <property type="entry name" value="UDP-Glycosyltransferase/glycogen phosphorylase"/>
    <property type="match status" value="1"/>
</dbReference>
<evidence type="ECO:0000259" key="4">
    <source>
        <dbReference type="Pfam" id="PF13439"/>
    </source>
</evidence>
<dbReference type="AlphaFoldDB" id="A0A1C6V7S4"/>
<dbReference type="Proteomes" id="UP000198937">
    <property type="component" value="Unassembled WGS sequence"/>
</dbReference>
<organism evidence="5 6">
    <name type="scientific">Micromonospora yangpuensis</name>
    <dbReference type="NCBI Taxonomy" id="683228"/>
    <lineage>
        <taxon>Bacteria</taxon>
        <taxon>Bacillati</taxon>
        <taxon>Actinomycetota</taxon>
        <taxon>Actinomycetes</taxon>
        <taxon>Micromonosporales</taxon>
        <taxon>Micromonosporaceae</taxon>
        <taxon>Micromonospora</taxon>
    </lineage>
</organism>
<keyword evidence="6" id="KW-1185">Reference proteome</keyword>
<dbReference type="Pfam" id="PF13439">
    <property type="entry name" value="Glyco_transf_4"/>
    <property type="match status" value="1"/>
</dbReference>
<dbReference type="CDD" id="cd03802">
    <property type="entry name" value="GT4_AviGT4-like"/>
    <property type="match status" value="1"/>
</dbReference>
<gene>
    <name evidence="5" type="ORF">GA0070617_4907</name>
</gene>
<evidence type="ECO:0000259" key="3">
    <source>
        <dbReference type="Pfam" id="PF00534"/>
    </source>
</evidence>
<dbReference type="GO" id="GO:0016757">
    <property type="term" value="F:glycosyltransferase activity"/>
    <property type="evidence" value="ECO:0007669"/>
    <property type="project" value="UniProtKB-KW"/>
</dbReference>